<protein>
    <recommendedName>
        <fullName evidence="2">TniQ domain-containing protein</fullName>
    </recommendedName>
</protein>
<feature type="compositionally biased region" description="Basic and acidic residues" evidence="1">
    <location>
        <begin position="88"/>
        <end position="100"/>
    </location>
</feature>
<comment type="caution">
    <text evidence="3">The sequence shown here is derived from an EMBL/GenBank/DDBJ whole genome shotgun (WGS) entry which is preliminary data.</text>
</comment>
<dbReference type="Proteomes" id="UP000297535">
    <property type="component" value="Unassembled WGS sequence"/>
</dbReference>
<feature type="domain" description="TniQ" evidence="2">
    <location>
        <begin position="131"/>
        <end position="266"/>
    </location>
</feature>
<feature type="region of interest" description="Disordered" evidence="1">
    <location>
        <begin position="1"/>
        <end position="124"/>
    </location>
</feature>
<evidence type="ECO:0000259" key="2">
    <source>
        <dbReference type="Pfam" id="PF06527"/>
    </source>
</evidence>
<dbReference type="OrthoDB" id="7595282at2"/>
<gene>
    <name evidence="3" type="ORF">EU555_17290</name>
</gene>
<dbReference type="EMBL" id="SRLB01000012">
    <property type="protein sequence ID" value="TGD98097.1"/>
    <property type="molecule type" value="Genomic_DNA"/>
</dbReference>
<evidence type="ECO:0000313" key="3">
    <source>
        <dbReference type="EMBL" id="TGD98097.1"/>
    </source>
</evidence>
<keyword evidence="4" id="KW-1185">Reference proteome</keyword>
<dbReference type="InterPro" id="IPR009492">
    <property type="entry name" value="TniQ"/>
</dbReference>
<sequence>MRDGRLSGPRLEDPERGAERRPGEEGKADRSRLARAGLGAVRARRRAATVGRPRRTTDAGTRTGPGNRSQSLPRRQGRVPEALGADGKGARDDVRAREPPSSEAIGLPAGQGRRRGEARRVSRQTVEPLALRVRPKPYEGGASLLGRLAARHRDGDLAAFCHEHGLSLRQLGFGRGVERLAMLARVDATDLLLSSPKVDARTRSVRIGHTVVGLADWSKDGGRYCPHCVREDALLARAAGRDAAVDVHRRLWWDVLSVTRCPTHGTGFGAGCPRCGARPAWGGAPGRCRICGCSLAAPRPPDPRGTAGFSEYAAARLAGWPTDVPLLDEMDLKEAVPQMERLGLVITGPLSALKPRRDTAAAAEIREVAFRALASWPTQFEAALDRGLTRSRGGRTGTGLTGTYGWAYEHWAAKLEHASVFGSAVRSAMRGHAIKHGVISDREGALLSTPSPRDPGISGAARSMGWGFARVKREASRRGLVPRGARRGVGIRISSQEVSTILREQAELVGIDEASRLLGIGKSQAGRIAAAGLLGPFEAKPTRIRREACEDLVRRLAAGANRLEARPGGILPLPAACQAAGVPLDHACRRILAGDVSPAGVVGDGRTLAQVLVDPKALKPGRPDGNVSIEQAAAELRLHHQAARHLARVGLLGRRCGSATRVDRAGLARFRDAYVTGSEAAAMFGTSPKAVVSRLGRLSVVPVAAPPACRQVIFRRADVETAFHAVPGSAATDVPLARGVAEARSRPTQEG</sequence>
<evidence type="ECO:0000256" key="1">
    <source>
        <dbReference type="SAM" id="MobiDB-lite"/>
    </source>
</evidence>
<feature type="compositionally biased region" description="Polar residues" evidence="1">
    <location>
        <begin position="58"/>
        <end position="73"/>
    </location>
</feature>
<proteinExistence type="predicted"/>
<feature type="compositionally biased region" description="Basic and acidic residues" evidence="1">
    <location>
        <begin position="1"/>
        <end position="32"/>
    </location>
</feature>
<evidence type="ECO:0000313" key="4">
    <source>
        <dbReference type="Proteomes" id="UP000297535"/>
    </source>
</evidence>
<dbReference type="AlphaFoldDB" id="A0A4Z0NN90"/>
<accession>A0A4Z0NN90</accession>
<organism evidence="3 4">
    <name type="scientific">Methylobacterium nonmethylotrophicum</name>
    <dbReference type="NCBI Taxonomy" id="1141884"/>
    <lineage>
        <taxon>Bacteria</taxon>
        <taxon>Pseudomonadati</taxon>
        <taxon>Pseudomonadota</taxon>
        <taxon>Alphaproteobacteria</taxon>
        <taxon>Hyphomicrobiales</taxon>
        <taxon>Methylobacteriaceae</taxon>
        <taxon>Methylobacterium</taxon>
    </lineage>
</organism>
<name>A0A4Z0NN90_9HYPH</name>
<reference evidence="3 4" key="1">
    <citation type="submission" date="2019-04" db="EMBL/GenBank/DDBJ databases">
        <authorList>
            <person name="Feng G."/>
            <person name="Zhu H."/>
        </authorList>
    </citation>
    <scope>NUCLEOTIDE SEQUENCE [LARGE SCALE GENOMIC DNA]</scope>
    <source>
        <strain evidence="3 4">6HR-1</strain>
    </source>
</reference>
<dbReference type="Pfam" id="PF06527">
    <property type="entry name" value="TniQ"/>
    <property type="match status" value="1"/>
</dbReference>